<dbReference type="Pfam" id="PF00215">
    <property type="entry name" value="OMPdecase"/>
    <property type="match status" value="1"/>
</dbReference>
<dbReference type="PANTHER" id="PTHR35039">
    <property type="entry name" value="3-KETO-L-GULONATE-6-PHOSPHATE DECARBOXYLASE SGBH-RELATED"/>
    <property type="match status" value="1"/>
</dbReference>
<proteinExistence type="predicted"/>
<evidence type="ECO:0000313" key="4">
    <source>
        <dbReference type="Proteomes" id="UP000198582"/>
    </source>
</evidence>
<dbReference type="PANTHER" id="PTHR35039:SF3">
    <property type="entry name" value="3-KETO-L-GULONATE-6-PHOSPHATE DECARBOXYLASE SGBH-RELATED"/>
    <property type="match status" value="1"/>
</dbReference>
<dbReference type="GO" id="GO:0006207">
    <property type="term" value="P:'de novo' pyrimidine nucleobase biosynthetic process"/>
    <property type="evidence" value="ECO:0007669"/>
    <property type="project" value="InterPro"/>
</dbReference>
<dbReference type="SMART" id="SM00934">
    <property type="entry name" value="OMPdecase"/>
    <property type="match status" value="1"/>
</dbReference>
<accession>A0A1H8XX74</accession>
<dbReference type="STRING" id="394193.SAMN04489732_109242"/>
<organism evidence="3 4">
    <name type="scientific">Amycolatopsis saalfeldensis</name>
    <dbReference type="NCBI Taxonomy" id="394193"/>
    <lineage>
        <taxon>Bacteria</taxon>
        <taxon>Bacillati</taxon>
        <taxon>Actinomycetota</taxon>
        <taxon>Actinomycetes</taxon>
        <taxon>Pseudonocardiales</taxon>
        <taxon>Pseudonocardiaceae</taxon>
        <taxon>Amycolatopsis</taxon>
    </lineage>
</organism>
<sequence>MSAAPETHLQLALDHTDPAPAERLVELLAPTLRRVEVGTPLVLAAGLGMVARVRALAGGSATVVADVKICDAGEKIARSAVAAGADVLTVVATAIDDVTWRGVLRAAADRDGGTASVVLDTIGPSLDLPALAGFLAAAKESGVPVELCVHRPKVGSPGFTQLIQPVNDHVPGFASLAVAGKLAPAEAGPALTAGFGTLIVGGAVADAADPAAVWAEFRREIARAWRWPG</sequence>
<dbReference type="Proteomes" id="UP000198582">
    <property type="component" value="Unassembled WGS sequence"/>
</dbReference>
<gene>
    <name evidence="3" type="ORF">SAMN04489732_109242</name>
</gene>
<dbReference type="SUPFAM" id="SSF51366">
    <property type="entry name" value="Ribulose-phoshate binding barrel"/>
    <property type="match status" value="1"/>
</dbReference>
<dbReference type="GO" id="GO:0004590">
    <property type="term" value="F:orotidine-5'-phosphate decarboxylase activity"/>
    <property type="evidence" value="ECO:0007669"/>
    <property type="project" value="InterPro"/>
</dbReference>
<evidence type="ECO:0000313" key="3">
    <source>
        <dbReference type="EMBL" id="SEP44489.1"/>
    </source>
</evidence>
<evidence type="ECO:0000256" key="1">
    <source>
        <dbReference type="ARBA" id="ARBA00023239"/>
    </source>
</evidence>
<dbReference type="OrthoDB" id="7943715at2"/>
<dbReference type="Gene3D" id="3.20.20.70">
    <property type="entry name" value="Aldolase class I"/>
    <property type="match status" value="1"/>
</dbReference>
<keyword evidence="1" id="KW-0456">Lyase</keyword>
<dbReference type="InterPro" id="IPR011060">
    <property type="entry name" value="RibuloseP-bd_barrel"/>
</dbReference>
<dbReference type="EMBL" id="FOEF01000009">
    <property type="protein sequence ID" value="SEP44489.1"/>
    <property type="molecule type" value="Genomic_DNA"/>
</dbReference>
<dbReference type="InterPro" id="IPR013785">
    <property type="entry name" value="Aldolase_TIM"/>
</dbReference>
<evidence type="ECO:0000259" key="2">
    <source>
        <dbReference type="SMART" id="SM00934"/>
    </source>
</evidence>
<reference evidence="3 4" key="1">
    <citation type="submission" date="2016-10" db="EMBL/GenBank/DDBJ databases">
        <authorList>
            <person name="de Groot N.N."/>
        </authorList>
    </citation>
    <scope>NUCLEOTIDE SEQUENCE [LARGE SCALE GENOMIC DNA]</scope>
    <source>
        <strain evidence="3 4">DSM 44993</strain>
    </source>
</reference>
<dbReference type="InterPro" id="IPR001754">
    <property type="entry name" value="OMPdeCOase_dom"/>
</dbReference>
<protein>
    <submittedName>
        <fullName evidence="3">3-hexulose-6-phosphate synthase</fullName>
    </submittedName>
</protein>
<feature type="domain" description="Orotidine 5'-phosphate decarboxylase" evidence="2">
    <location>
        <begin position="8"/>
        <end position="217"/>
    </location>
</feature>
<keyword evidence="4" id="KW-1185">Reference proteome</keyword>
<dbReference type="RefSeq" id="WP_091619023.1">
    <property type="nucleotide sequence ID" value="NZ_FOEF01000009.1"/>
</dbReference>
<dbReference type="GO" id="GO:0019854">
    <property type="term" value="P:L-ascorbic acid catabolic process"/>
    <property type="evidence" value="ECO:0007669"/>
    <property type="project" value="TreeGrafter"/>
</dbReference>
<dbReference type="AlphaFoldDB" id="A0A1H8XX74"/>
<dbReference type="GO" id="GO:0033982">
    <property type="term" value="F:3-dehydro-L-gulonate-6-phosphate decarboxylase activity"/>
    <property type="evidence" value="ECO:0007669"/>
    <property type="project" value="TreeGrafter"/>
</dbReference>
<name>A0A1H8XX74_9PSEU</name>